<reference evidence="6" key="1">
    <citation type="journal article" date="2012" name="Biotechnol. Biofuels">
        <title>Microbial ?-glucosidases from cow rumen metagenome enhance the saccharification of lignocellulose in combination with commercial cellulase cocktail.</title>
        <authorList>
            <person name="Del Pozo M.V."/>
            <person name="Fernandez-Arrojo L."/>
            <person name="Gil-Martinez J."/>
            <person name="Montesinos A."/>
            <person name="Chernikova T.N."/>
            <person name="Nechitaylo T.Y."/>
            <person name="Waliszek A."/>
            <person name="Tortajada M."/>
            <person name="Rojas A."/>
            <person name="Huws S.A."/>
            <person name="Golyshina O.V."/>
            <person name="Newbold C.J."/>
            <person name="Polaina J."/>
            <person name="Ferrer M."/>
            <person name="Golyshin P.N."/>
        </authorList>
    </citation>
    <scope>NUCLEOTIDE SEQUENCE</scope>
</reference>
<dbReference type="Gene3D" id="3.90.20.20">
    <property type="match status" value="1"/>
</dbReference>
<evidence type="ECO:0000256" key="4">
    <source>
        <dbReference type="RuleBase" id="RU004478"/>
    </source>
</evidence>
<dbReference type="PANTHER" id="PTHR21237:SF23">
    <property type="entry name" value="GRPE PROTEIN HOMOLOG, MITOCHONDRIAL"/>
    <property type="match status" value="1"/>
</dbReference>
<dbReference type="GO" id="GO:0051082">
    <property type="term" value="F:unfolded protein binding"/>
    <property type="evidence" value="ECO:0007669"/>
    <property type="project" value="TreeGrafter"/>
</dbReference>
<evidence type="ECO:0000256" key="2">
    <source>
        <dbReference type="ARBA" id="ARBA00023186"/>
    </source>
</evidence>
<evidence type="ECO:0000256" key="1">
    <source>
        <dbReference type="ARBA" id="ARBA00009054"/>
    </source>
</evidence>
<keyword evidence="3" id="KW-0346">Stress response</keyword>
<name>M4Q7R9_9BACT</name>
<dbReference type="InterPro" id="IPR013805">
    <property type="entry name" value="GrpE_CC"/>
</dbReference>
<organism evidence="6">
    <name type="scientific">uncultured bacterium LAB20</name>
    <dbReference type="NCBI Taxonomy" id="1204709"/>
    <lineage>
        <taxon>Bacteria</taxon>
        <taxon>environmental samples</taxon>
    </lineage>
</organism>
<comment type="similarity">
    <text evidence="1 3 4">Belongs to the GrpE family.</text>
</comment>
<accession>M4Q7R9</accession>
<dbReference type="Pfam" id="PF01025">
    <property type="entry name" value="GrpE"/>
    <property type="match status" value="1"/>
</dbReference>
<dbReference type="CDD" id="cd00446">
    <property type="entry name" value="GrpE"/>
    <property type="match status" value="1"/>
</dbReference>
<dbReference type="EMBL" id="JX163906">
    <property type="protein sequence ID" value="AGH13514.1"/>
    <property type="molecule type" value="Genomic_DNA"/>
</dbReference>
<proteinExistence type="inferred from homology"/>
<dbReference type="GO" id="GO:0051087">
    <property type="term" value="F:protein-folding chaperone binding"/>
    <property type="evidence" value="ECO:0007669"/>
    <property type="project" value="InterPro"/>
</dbReference>
<comment type="function">
    <text evidence="3">Participates actively in the response to hyperosmotic and heat shock by preventing the aggregation of stress-denatured proteins, in association with DnaK and GrpE. It is the nucleotide exchange factor for DnaK and may function as a thermosensor. Unfolded proteins bind initially to DnaJ; upon interaction with the DnaJ-bound protein, DnaK hydrolyzes its bound ATP, resulting in the formation of a stable complex. GrpE releases ADP from DnaK; ATP binding to DnaK triggers the release of the substrate protein, thus completing the reaction cycle. Several rounds of ATP-dependent interactions between DnaJ, DnaK and GrpE are required for fully efficient folding.</text>
</comment>
<evidence type="ECO:0000256" key="5">
    <source>
        <dbReference type="SAM" id="Coils"/>
    </source>
</evidence>
<protein>
    <recommendedName>
        <fullName evidence="3">Protein GrpE</fullName>
    </recommendedName>
    <alternativeName>
        <fullName evidence="3">HSP-70 cofactor</fullName>
    </alternativeName>
</protein>
<dbReference type="InterPro" id="IPR009012">
    <property type="entry name" value="GrpE_head"/>
</dbReference>
<dbReference type="GO" id="GO:0000774">
    <property type="term" value="F:adenyl-nucleotide exchange factor activity"/>
    <property type="evidence" value="ECO:0007669"/>
    <property type="project" value="InterPro"/>
</dbReference>
<keyword evidence="3" id="KW-0963">Cytoplasm</keyword>
<dbReference type="PRINTS" id="PR00773">
    <property type="entry name" value="GRPEPROTEIN"/>
</dbReference>
<dbReference type="AlphaFoldDB" id="M4Q7R9"/>
<dbReference type="Gene3D" id="2.30.22.10">
    <property type="entry name" value="Head domain of nucleotide exchange factor GrpE"/>
    <property type="match status" value="1"/>
</dbReference>
<evidence type="ECO:0000313" key="6">
    <source>
        <dbReference type="EMBL" id="AGH13514.1"/>
    </source>
</evidence>
<comment type="subcellular location">
    <subcellularLocation>
        <location evidence="3">Cytoplasm</location>
    </subcellularLocation>
</comment>
<dbReference type="SUPFAM" id="SSF51064">
    <property type="entry name" value="Head domain of nucleotide exchange factor GrpE"/>
    <property type="match status" value="1"/>
</dbReference>
<dbReference type="HAMAP" id="MF_01151">
    <property type="entry name" value="GrpE"/>
    <property type="match status" value="1"/>
</dbReference>
<sequence length="192" mass="21198">MAEKKKKDIDPVEAEPTAEELKKQLEEAQAKVAELEAQLKEAEEARAKAEEKEAERKNEFLRLMAEFDTFRRRTAEEKLELVKSASADTVKGLLPVLDDCEIALDQLEKAHADESAIEGTKLIFNKLMGYLKGKGLEPIAAKGETFDTELHEAVTLFPAPSEDLKGKVVDVVQTGYTLGGKVLRFAKVIVGA</sequence>
<dbReference type="GO" id="GO:0042803">
    <property type="term" value="F:protein homodimerization activity"/>
    <property type="evidence" value="ECO:0007669"/>
    <property type="project" value="InterPro"/>
</dbReference>
<dbReference type="SUPFAM" id="SSF58014">
    <property type="entry name" value="Coiled-coil domain of nucleotide exchange factor GrpE"/>
    <property type="match status" value="1"/>
</dbReference>
<feature type="coiled-coil region" evidence="5">
    <location>
        <begin position="18"/>
        <end position="64"/>
    </location>
</feature>
<comment type="subunit">
    <text evidence="3">Homodimer.</text>
</comment>
<dbReference type="GO" id="GO:0005737">
    <property type="term" value="C:cytoplasm"/>
    <property type="evidence" value="ECO:0007669"/>
    <property type="project" value="UniProtKB-SubCell"/>
</dbReference>
<dbReference type="InterPro" id="IPR000740">
    <property type="entry name" value="GrpE"/>
</dbReference>
<dbReference type="PANTHER" id="PTHR21237">
    <property type="entry name" value="GRPE PROTEIN"/>
    <property type="match status" value="1"/>
</dbReference>
<gene>
    <name evidence="3" type="primary">grpE</name>
</gene>
<keyword evidence="5" id="KW-0175">Coiled coil</keyword>
<dbReference type="GO" id="GO:0006457">
    <property type="term" value="P:protein folding"/>
    <property type="evidence" value="ECO:0007669"/>
    <property type="project" value="InterPro"/>
</dbReference>
<keyword evidence="2 3" id="KW-0143">Chaperone</keyword>
<evidence type="ECO:0000256" key="3">
    <source>
        <dbReference type="HAMAP-Rule" id="MF_01151"/>
    </source>
</evidence>